<dbReference type="GO" id="GO:0030288">
    <property type="term" value="C:outer membrane-bounded periplasmic space"/>
    <property type="evidence" value="ECO:0007669"/>
    <property type="project" value="TreeGrafter"/>
</dbReference>
<evidence type="ECO:0000256" key="5">
    <source>
        <dbReference type="ARBA" id="ARBA00022676"/>
    </source>
</evidence>
<dbReference type="EMBL" id="AZDJ01000013">
    <property type="protein sequence ID" value="KRK73303.1"/>
    <property type="molecule type" value="Genomic_DNA"/>
</dbReference>
<evidence type="ECO:0000313" key="18">
    <source>
        <dbReference type="EMBL" id="KRK73303.1"/>
    </source>
</evidence>
<dbReference type="GO" id="GO:0008658">
    <property type="term" value="F:penicillin binding"/>
    <property type="evidence" value="ECO:0007669"/>
    <property type="project" value="InterPro"/>
</dbReference>
<dbReference type="Gene3D" id="3.40.710.10">
    <property type="entry name" value="DD-peptidase/beta-lactamase superfamily"/>
    <property type="match status" value="1"/>
</dbReference>
<dbReference type="SUPFAM" id="SSF53955">
    <property type="entry name" value="Lysozyme-like"/>
    <property type="match status" value="1"/>
</dbReference>
<dbReference type="GO" id="GO:0006508">
    <property type="term" value="P:proteolysis"/>
    <property type="evidence" value="ECO:0007669"/>
    <property type="project" value="UniProtKB-KW"/>
</dbReference>
<comment type="catalytic activity">
    <reaction evidence="12">
        <text>Preferential cleavage: (Ac)2-L-Lys-D-Ala-|-D-Ala. Also transpeptidation of peptidyl-alanyl moieties that are N-acyl substituents of D-alanine.</text>
        <dbReference type="EC" id="3.4.16.4"/>
    </reaction>
</comment>
<gene>
    <name evidence="18" type="ORF">FD02_GL001161</name>
</gene>
<dbReference type="SUPFAM" id="SSF56601">
    <property type="entry name" value="beta-lactamase/transpeptidase-like"/>
    <property type="match status" value="1"/>
</dbReference>
<feature type="transmembrane region" description="Helical" evidence="15">
    <location>
        <begin position="7"/>
        <end position="26"/>
    </location>
</feature>
<comment type="similarity">
    <text evidence="1">In the C-terminal section; belongs to the transpeptidase family.</text>
</comment>
<dbReference type="InterPro" id="IPR012338">
    <property type="entry name" value="Beta-lactam/transpept-like"/>
</dbReference>
<evidence type="ECO:0000259" key="17">
    <source>
        <dbReference type="Pfam" id="PF00912"/>
    </source>
</evidence>
<keyword evidence="8" id="KW-0133">Cell shape</keyword>
<dbReference type="InterPro" id="IPR050396">
    <property type="entry name" value="Glycosyltr_51/Transpeptidase"/>
</dbReference>
<keyword evidence="10" id="KW-0511">Multifunctional enzyme</keyword>
<evidence type="ECO:0000256" key="1">
    <source>
        <dbReference type="ARBA" id="ARBA00007090"/>
    </source>
</evidence>
<sequence length="718" mass="77772">MRILRVVAILFVVGVAAGVGLFAYYAKDAPTVSATDLKASGGPVVYDKDNKEITKLGTAQTYVQSAKIPQTLKDAVVSIEDRRFYSEKFGVDPIRIAGAAVNNVLGRSNGMQGGSTLTQQLIKLAVFSTKASDQTLRRKAQEAWLAYKINKQYSKAQILEYYINKVYMDNGQYGMETAAEYYYDKPLSKLTLPQLALLAGMPQSPVTYDPYTNPEAATTRRNEVINAMLRDKKITSADAATAKSTAITLGLVKQQKAQQATNATDKIIDPYLVQVIAEVKKKLQVNPYTTSMKIYTNLDMSAQTRLYDIVNSNKYVTFTNNKMQEAVTMTDPNTGAVLAQSGGRKLGNVRLGFNRATRNTRSNGSTMKPLMDYGPAIEYLNYPTSERLSDAPYKYPGTNTSLYNWDKTYMGNITMRKALVQSRNIPAIKTLEKVTIPKSLEFLKGLGINLPQDEQVYASGIGASVSTEKEAAAYGAFANGGTYYKPYYVRKVVTDDGQTTKFDSTGSRAMKSSTAYMITDMLKGVFTAGTGTSAAISGIYEAGKTGTTNYSDAELAANPALNGVGIAKDAWFTGYTTHRVISIWTGYDKATTAGLNYSEQTISQQIYKQLMSYVIQQDGLTNTDWTKPSSVVATTINGTRELYVRGYAPTITREAKSSSSSRSSSTTSSKSSSRASSSTSSSVSSSSQPVQSSSSSAESSEPGTPAASSSSPQQGGRE</sequence>
<dbReference type="InterPro" id="IPR036950">
    <property type="entry name" value="PBP_transglycosylase"/>
</dbReference>
<keyword evidence="3" id="KW-0121">Carboxypeptidase</keyword>
<evidence type="ECO:0000256" key="14">
    <source>
        <dbReference type="SAM" id="MobiDB-lite"/>
    </source>
</evidence>
<dbReference type="GO" id="GO:0009002">
    <property type="term" value="F:serine-type D-Ala-D-Ala carboxypeptidase activity"/>
    <property type="evidence" value="ECO:0007669"/>
    <property type="project" value="UniProtKB-EC"/>
</dbReference>
<evidence type="ECO:0000256" key="12">
    <source>
        <dbReference type="ARBA" id="ARBA00034000"/>
    </source>
</evidence>
<dbReference type="InterPro" id="IPR023346">
    <property type="entry name" value="Lysozyme-like_dom_sf"/>
</dbReference>
<name>A0A0R1K1Q1_9LACO</name>
<dbReference type="GO" id="GO:0071555">
    <property type="term" value="P:cell wall organization"/>
    <property type="evidence" value="ECO:0007669"/>
    <property type="project" value="UniProtKB-KW"/>
</dbReference>
<dbReference type="PANTHER" id="PTHR32282">
    <property type="entry name" value="BINDING PROTEIN TRANSPEPTIDASE, PUTATIVE-RELATED"/>
    <property type="match status" value="1"/>
</dbReference>
<dbReference type="GO" id="GO:0008360">
    <property type="term" value="P:regulation of cell shape"/>
    <property type="evidence" value="ECO:0007669"/>
    <property type="project" value="UniProtKB-KW"/>
</dbReference>
<keyword evidence="11" id="KW-0961">Cell wall biogenesis/degradation</keyword>
<evidence type="ECO:0000259" key="16">
    <source>
        <dbReference type="Pfam" id="PF00905"/>
    </source>
</evidence>
<comment type="caution">
    <text evidence="18">The sequence shown here is derived from an EMBL/GenBank/DDBJ whole genome shotgun (WGS) entry which is preliminary data.</text>
</comment>
<keyword evidence="9" id="KW-0573">Peptidoglycan synthesis</keyword>
<accession>A0A0R1K1Q1</accession>
<evidence type="ECO:0000256" key="13">
    <source>
        <dbReference type="ARBA" id="ARBA00049902"/>
    </source>
</evidence>
<evidence type="ECO:0000256" key="11">
    <source>
        <dbReference type="ARBA" id="ARBA00023316"/>
    </source>
</evidence>
<evidence type="ECO:0000256" key="7">
    <source>
        <dbReference type="ARBA" id="ARBA00022801"/>
    </source>
</evidence>
<dbReference type="InterPro" id="IPR001460">
    <property type="entry name" value="PCN-bd_Tpept"/>
</dbReference>
<dbReference type="GO" id="GO:0009252">
    <property type="term" value="P:peptidoglycan biosynthetic process"/>
    <property type="evidence" value="ECO:0007669"/>
    <property type="project" value="UniProtKB-KW"/>
</dbReference>
<keyword evidence="4" id="KW-0645">Protease</keyword>
<dbReference type="Pfam" id="PF00912">
    <property type="entry name" value="Transgly"/>
    <property type="match status" value="1"/>
</dbReference>
<dbReference type="STRING" id="1291734.FD02_GL001161"/>
<evidence type="ECO:0000256" key="2">
    <source>
        <dbReference type="ARBA" id="ARBA00007739"/>
    </source>
</evidence>
<dbReference type="Proteomes" id="UP000051804">
    <property type="component" value="Unassembled WGS sequence"/>
</dbReference>
<feature type="compositionally biased region" description="Low complexity" evidence="14">
    <location>
        <begin position="657"/>
        <end position="718"/>
    </location>
</feature>
<evidence type="ECO:0000256" key="3">
    <source>
        <dbReference type="ARBA" id="ARBA00022645"/>
    </source>
</evidence>
<keyword evidence="7" id="KW-0378">Hydrolase</keyword>
<feature type="region of interest" description="Disordered" evidence="14">
    <location>
        <begin position="652"/>
        <end position="718"/>
    </location>
</feature>
<dbReference type="AlphaFoldDB" id="A0A0R1K1Q1"/>
<dbReference type="InterPro" id="IPR001264">
    <property type="entry name" value="Glyco_trans_51"/>
</dbReference>
<keyword evidence="6 18" id="KW-0808">Transferase</keyword>
<keyword evidence="15" id="KW-1133">Transmembrane helix</keyword>
<dbReference type="PANTHER" id="PTHR32282:SF29">
    <property type="entry name" value="PENICILLIN-BINDING PROTEIN 1A"/>
    <property type="match status" value="1"/>
</dbReference>
<comment type="similarity">
    <text evidence="2">In the N-terminal section; belongs to the glycosyltransferase 51 family.</text>
</comment>
<organism evidence="18 19">
    <name type="scientific">Lacticaseibacillus nasuensis JCM 17158</name>
    <dbReference type="NCBI Taxonomy" id="1291734"/>
    <lineage>
        <taxon>Bacteria</taxon>
        <taxon>Bacillati</taxon>
        <taxon>Bacillota</taxon>
        <taxon>Bacilli</taxon>
        <taxon>Lactobacillales</taxon>
        <taxon>Lactobacillaceae</taxon>
        <taxon>Lacticaseibacillus</taxon>
    </lineage>
</organism>
<feature type="domain" description="Penicillin-binding protein transpeptidase" evidence="16">
    <location>
        <begin position="326"/>
        <end position="611"/>
    </location>
</feature>
<evidence type="ECO:0000256" key="10">
    <source>
        <dbReference type="ARBA" id="ARBA00023268"/>
    </source>
</evidence>
<dbReference type="Gene3D" id="1.10.3810.10">
    <property type="entry name" value="Biosynthetic peptidoglycan transglycosylase-like"/>
    <property type="match status" value="1"/>
</dbReference>
<protein>
    <submittedName>
        <fullName evidence="18">Peptidoglycan glycosyltransferase</fullName>
    </submittedName>
</protein>
<dbReference type="NCBIfam" id="TIGR02074">
    <property type="entry name" value="PBP_1a_fam"/>
    <property type="match status" value="1"/>
</dbReference>
<proteinExistence type="inferred from homology"/>
<dbReference type="GO" id="GO:0008955">
    <property type="term" value="F:peptidoglycan glycosyltransferase activity"/>
    <property type="evidence" value="ECO:0007669"/>
    <property type="project" value="UniProtKB-EC"/>
</dbReference>
<reference evidence="18 19" key="1">
    <citation type="journal article" date="2015" name="Genome Announc.">
        <title>Expanding the biotechnology potential of lactobacilli through comparative genomics of 213 strains and associated genera.</title>
        <authorList>
            <person name="Sun Z."/>
            <person name="Harris H.M."/>
            <person name="McCann A."/>
            <person name="Guo C."/>
            <person name="Argimon S."/>
            <person name="Zhang W."/>
            <person name="Yang X."/>
            <person name="Jeffery I.B."/>
            <person name="Cooney J.C."/>
            <person name="Kagawa T.F."/>
            <person name="Liu W."/>
            <person name="Song Y."/>
            <person name="Salvetti E."/>
            <person name="Wrobel A."/>
            <person name="Rasinkangas P."/>
            <person name="Parkhill J."/>
            <person name="Rea M.C."/>
            <person name="O'Sullivan O."/>
            <person name="Ritari J."/>
            <person name="Douillard F.P."/>
            <person name="Paul Ross R."/>
            <person name="Yang R."/>
            <person name="Briner A.E."/>
            <person name="Felis G.E."/>
            <person name="de Vos W.M."/>
            <person name="Barrangou R."/>
            <person name="Klaenhammer T.R."/>
            <person name="Caufield P.W."/>
            <person name="Cui Y."/>
            <person name="Zhang H."/>
            <person name="O'Toole P.W."/>
        </authorList>
    </citation>
    <scope>NUCLEOTIDE SEQUENCE [LARGE SCALE GENOMIC DNA]</scope>
    <source>
        <strain evidence="18 19">JCM 17158</strain>
    </source>
</reference>
<evidence type="ECO:0000256" key="6">
    <source>
        <dbReference type="ARBA" id="ARBA00022679"/>
    </source>
</evidence>
<dbReference type="FunFam" id="1.10.3810.10:FF:000001">
    <property type="entry name" value="Penicillin-binding protein 1A"/>
    <property type="match status" value="1"/>
</dbReference>
<dbReference type="Pfam" id="PF00905">
    <property type="entry name" value="Transpeptidase"/>
    <property type="match status" value="1"/>
</dbReference>
<evidence type="ECO:0000256" key="9">
    <source>
        <dbReference type="ARBA" id="ARBA00022984"/>
    </source>
</evidence>
<keyword evidence="19" id="KW-1185">Reference proteome</keyword>
<dbReference type="PATRIC" id="fig|1291734.4.peg.1191"/>
<evidence type="ECO:0000256" key="8">
    <source>
        <dbReference type="ARBA" id="ARBA00022960"/>
    </source>
</evidence>
<keyword evidence="5" id="KW-0328">Glycosyltransferase</keyword>
<evidence type="ECO:0000256" key="15">
    <source>
        <dbReference type="SAM" id="Phobius"/>
    </source>
</evidence>
<evidence type="ECO:0000256" key="4">
    <source>
        <dbReference type="ARBA" id="ARBA00022670"/>
    </source>
</evidence>
<feature type="domain" description="Glycosyl transferase family 51" evidence="17">
    <location>
        <begin position="52"/>
        <end position="228"/>
    </location>
</feature>
<evidence type="ECO:0000313" key="19">
    <source>
        <dbReference type="Proteomes" id="UP000051804"/>
    </source>
</evidence>
<keyword evidence="15" id="KW-0472">Membrane</keyword>
<comment type="catalytic activity">
    <reaction evidence="13">
        <text>[GlcNAc-(1-&gt;4)-Mur2Ac(oyl-L-Ala-gamma-D-Glu-L-Lys-D-Ala-D-Ala)](n)-di-trans,octa-cis-undecaprenyl diphosphate + beta-D-GlcNAc-(1-&gt;4)-Mur2Ac(oyl-L-Ala-gamma-D-Glu-L-Lys-D-Ala-D-Ala)-di-trans,octa-cis-undecaprenyl diphosphate = [GlcNAc-(1-&gt;4)-Mur2Ac(oyl-L-Ala-gamma-D-Glu-L-Lys-D-Ala-D-Ala)](n+1)-di-trans,octa-cis-undecaprenyl diphosphate + di-trans,octa-cis-undecaprenyl diphosphate + H(+)</text>
        <dbReference type="Rhea" id="RHEA:23708"/>
        <dbReference type="Rhea" id="RHEA-COMP:9602"/>
        <dbReference type="Rhea" id="RHEA-COMP:9603"/>
        <dbReference type="ChEBI" id="CHEBI:15378"/>
        <dbReference type="ChEBI" id="CHEBI:58405"/>
        <dbReference type="ChEBI" id="CHEBI:60033"/>
        <dbReference type="ChEBI" id="CHEBI:78435"/>
        <dbReference type="EC" id="2.4.99.28"/>
    </reaction>
</comment>
<keyword evidence="15" id="KW-0812">Transmembrane</keyword>